<dbReference type="InterPro" id="IPR016181">
    <property type="entry name" value="Acyl_CoA_acyltransferase"/>
</dbReference>
<reference evidence="2 3" key="1">
    <citation type="submission" date="2019-05" db="EMBL/GenBank/DDBJ databases">
        <title>Marinobacter panjinensis sp. nov., a moderately halophilic bacterium isolated from sea tidal flat environment.</title>
        <authorList>
            <person name="Yang W."/>
            <person name="An M."/>
            <person name="He W."/>
            <person name="Luo X."/>
            <person name="Zhu L."/>
            <person name="Chen G."/>
            <person name="Zhang Y."/>
            <person name="Wang Y."/>
        </authorList>
    </citation>
    <scope>NUCLEOTIDE SEQUENCE [LARGE SCALE GENOMIC DNA]</scope>
    <source>
        <strain evidence="2 3">PJ-16</strain>
    </source>
</reference>
<dbReference type="PANTHER" id="PTHR43451">
    <property type="entry name" value="ACETYLTRANSFERASE (GNAT) FAMILY PROTEIN"/>
    <property type="match status" value="1"/>
</dbReference>
<gene>
    <name evidence="2" type="ORF">FDP08_00485</name>
</gene>
<dbReference type="OrthoDB" id="9789605at2"/>
<dbReference type="Gene3D" id="3.40.630.30">
    <property type="match status" value="1"/>
</dbReference>
<protein>
    <submittedName>
        <fullName evidence="2">GNAT family N-acetyltransferase</fullName>
    </submittedName>
</protein>
<dbReference type="PROSITE" id="PS51186">
    <property type="entry name" value="GNAT"/>
    <property type="match status" value="1"/>
</dbReference>
<accession>A0A4U6R087</accession>
<dbReference type="InterPro" id="IPR052564">
    <property type="entry name" value="N-acetyltrans/Recomb-assoc"/>
</dbReference>
<dbReference type="Proteomes" id="UP000308488">
    <property type="component" value="Unassembled WGS sequence"/>
</dbReference>
<dbReference type="Pfam" id="PF13673">
    <property type="entry name" value="Acetyltransf_10"/>
    <property type="match status" value="1"/>
</dbReference>
<feature type="domain" description="N-acetyltransferase" evidence="1">
    <location>
        <begin position="1"/>
        <end position="152"/>
    </location>
</feature>
<dbReference type="AlphaFoldDB" id="A0A4U6R087"/>
<dbReference type="CDD" id="cd04301">
    <property type="entry name" value="NAT_SF"/>
    <property type="match status" value="1"/>
</dbReference>
<evidence type="ECO:0000313" key="3">
    <source>
        <dbReference type="Proteomes" id="UP000308488"/>
    </source>
</evidence>
<comment type="caution">
    <text evidence="2">The sequence shown here is derived from an EMBL/GenBank/DDBJ whole genome shotgun (WGS) entry which is preliminary data.</text>
</comment>
<dbReference type="EMBL" id="SZYH01000001">
    <property type="protein sequence ID" value="TKV66671.1"/>
    <property type="molecule type" value="Genomic_DNA"/>
</dbReference>
<dbReference type="RefSeq" id="WP_137434094.1">
    <property type="nucleotide sequence ID" value="NZ_JANRHC010000004.1"/>
</dbReference>
<sequence>MEIREATPSDVNAIAQLIATLAKKFIVHEFTDAGKDQFLGSNSAEKILEFMGQGFEYHIAEDNGEVIGVVGIRENSHLYHLFVSESYQGCGLARKLWEVAKAKCLSKGNPGRFTVNSSNNAVPVYESFGFKKTTGVVEKNGVLFNPMVLDDHS</sequence>
<evidence type="ECO:0000259" key="1">
    <source>
        <dbReference type="PROSITE" id="PS51186"/>
    </source>
</evidence>
<dbReference type="SUPFAM" id="SSF55729">
    <property type="entry name" value="Acyl-CoA N-acyltransferases (Nat)"/>
    <property type="match status" value="1"/>
</dbReference>
<dbReference type="InterPro" id="IPR000182">
    <property type="entry name" value="GNAT_dom"/>
</dbReference>
<proteinExistence type="predicted"/>
<name>A0A4U6R087_9GAMM</name>
<keyword evidence="3" id="KW-1185">Reference proteome</keyword>
<dbReference type="PANTHER" id="PTHR43451:SF1">
    <property type="entry name" value="ACETYLTRANSFERASE"/>
    <property type="match status" value="1"/>
</dbReference>
<organism evidence="2 3">
    <name type="scientific">Marinobacter panjinensis</name>
    <dbReference type="NCBI Taxonomy" id="2576384"/>
    <lineage>
        <taxon>Bacteria</taxon>
        <taxon>Pseudomonadati</taxon>
        <taxon>Pseudomonadota</taxon>
        <taxon>Gammaproteobacteria</taxon>
        <taxon>Pseudomonadales</taxon>
        <taxon>Marinobacteraceae</taxon>
        <taxon>Marinobacter</taxon>
    </lineage>
</organism>
<evidence type="ECO:0000313" key="2">
    <source>
        <dbReference type="EMBL" id="TKV66671.1"/>
    </source>
</evidence>
<dbReference type="GO" id="GO:0016747">
    <property type="term" value="F:acyltransferase activity, transferring groups other than amino-acyl groups"/>
    <property type="evidence" value="ECO:0007669"/>
    <property type="project" value="InterPro"/>
</dbReference>
<keyword evidence="2" id="KW-0808">Transferase</keyword>